<dbReference type="EMBL" id="GBEZ01016883">
    <property type="protein sequence ID" value="JAC69402.1"/>
    <property type="molecule type" value="Transcribed_RNA"/>
</dbReference>
<name>A0A061R8W8_9CHLO</name>
<keyword evidence="1" id="KW-1133">Transmembrane helix</keyword>
<evidence type="ECO:0000256" key="1">
    <source>
        <dbReference type="SAM" id="Phobius"/>
    </source>
</evidence>
<evidence type="ECO:0000313" key="2">
    <source>
        <dbReference type="EMBL" id="JAC69402.1"/>
    </source>
</evidence>
<accession>A0A061R8W8</accession>
<feature type="non-terminal residue" evidence="2">
    <location>
        <position position="1"/>
    </location>
</feature>
<keyword evidence="1" id="KW-0472">Membrane</keyword>
<reference evidence="2" key="1">
    <citation type="submission" date="2014-05" db="EMBL/GenBank/DDBJ databases">
        <title>The transcriptome of the halophilic microalga Tetraselmis sp. GSL018 isolated from the Great Salt Lake, Utah.</title>
        <authorList>
            <person name="Jinkerson R.E."/>
            <person name="D'Adamo S."/>
            <person name="Posewitz M.C."/>
        </authorList>
    </citation>
    <scope>NUCLEOTIDE SEQUENCE</scope>
    <source>
        <strain evidence="2">GSL018</strain>
    </source>
</reference>
<dbReference type="AlphaFoldDB" id="A0A061R8W8"/>
<sequence length="220" mass="23467">PPPPPPPPNPPCQCCSDEDAFLIVALKAEWDLWDEYCAGIPEDPQAVLVYVMSINLIIPKSTLDSIQEDDLEQAIASAARVSIDDLVITGKTLSDSAVSYSAQLAFPSRKAAVYFHSAVMHERLTLPSNATALEGHTVEFMGAPEPMRVEDFLNMEDDPAVLTGTVSSDDDDDGDGLNAITITAVSVGVGGGILLIAAALAFVAWARYKNMRSHRVVPSG</sequence>
<feature type="transmembrane region" description="Helical" evidence="1">
    <location>
        <begin position="184"/>
        <end position="205"/>
    </location>
</feature>
<protein>
    <submittedName>
        <fullName evidence="2">Uncharacterized protein</fullName>
    </submittedName>
</protein>
<proteinExistence type="predicted"/>
<keyword evidence="1" id="KW-0812">Transmembrane</keyword>
<organism evidence="2">
    <name type="scientific">Tetraselmis sp. GSL018</name>
    <dbReference type="NCBI Taxonomy" id="582737"/>
    <lineage>
        <taxon>Eukaryota</taxon>
        <taxon>Viridiplantae</taxon>
        <taxon>Chlorophyta</taxon>
        <taxon>core chlorophytes</taxon>
        <taxon>Chlorodendrophyceae</taxon>
        <taxon>Chlorodendrales</taxon>
        <taxon>Chlorodendraceae</taxon>
        <taxon>Tetraselmis</taxon>
    </lineage>
</organism>
<gene>
    <name evidence="2" type="ORF">TSPGSL018_6441</name>
</gene>